<reference evidence="1" key="1">
    <citation type="submission" date="2021-04" db="EMBL/GenBank/DDBJ databases">
        <title>Genome sequence of Serratia sp. arafor3.</title>
        <authorList>
            <person name="Besaury L."/>
        </authorList>
    </citation>
    <scope>NUCLEOTIDE SEQUENCE</scope>
    <source>
        <strain evidence="1">Arafor3</strain>
    </source>
</reference>
<gene>
    <name evidence="1" type="ORF">KAJ71_20330</name>
</gene>
<sequence length="103" mass="11614">MADVKRVYLCVPYGADDELVRKRLCNIKTTLEEAGYSVTEPPSTTPGQSMETALMMRLALLVVCSVVWFPCDFQRSAVSVAEYNYAYAMNKKIEVDPARRLLD</sequence>
<dbReference type="RefSeq" id="WP_248947348.1">
    <property type="nucleotide sequence ID" value="NZ_CBCSGY010000016.1"/>
</dbReference>
<dbReference type="EMBL" id="JAGQDC010000021">
    <property type="protein sequence ID" value="MCL1031345.1"/>
    <property type="molecule type" value="Genomic_DNA"/>
</dbReference>
<evidence type="ECO:0000313" key="1">
    <source>
        <dbReference type="EMBL" id="MCL1031345.1"/>
    </source>
</evidence>
<dbReference type="SUPFAM" id="SSF52309">
    <property type="entry name" value="N-(deoxy)ribosyltransferase-like"/>
    <property type="match status" value="1"/>
</dbReference>
<keyword evidence="2" id="KW-1185">Reference proteome</keyword>
<dbReference type="Pfam" id="PF14359">
    <property type="entry name" value="DUF4406"/>
    <property type="match status" value="1"/>
</dbReference>
<proteinExistence type="predicted"/>
<organism evidence="1 2">
    <name type="scientific">Serratia silvae</name>
    <dbReference type="NCBI Taxonomy" id="2824122"/>
    <lineage>
        <taxon>Bacteria</taxon>
        <taxon>Pseudomonadati</taxon>
        <taxon>Pseudomonadota</taxon>
        <taxon>Gammaproteobacteria</taxon>
        <taxon>Enterobacterales</taxon>
        <taxon>Yersiniaceae</taxon>
        <taxon>Serratia</taxon>
    </lineage>
</organism>
<accession>A0ABT0KH38</accession>
<dbReference type="Proteomes" id="UP001165275">
    <property type="component" value="Unassembled WGS sequence"/>
</dbReference>
<dbReference type="InterPro" id="IPR025518">
    <property type="entry name" value="DUF4406"/>
</dbReference>
<name>A0ABT0KH38_9GAMM</name>
<comment type="caution">
    <text evidence="1">The sequence shown here is derived from an EMBL/GenBank/DDBJ whole genome shotgun (WGS) entry which is preliminary data.</text>
</comment>
<protein>
    <submittedName>
        <fullName evidence="1">DUF4406 domain-containing protein</fullName>
    </submittedName>
</protein>
<evidence type="ECO:0000313" key="2">
    <source>
        <dbReference type="Proteomes" id="UP001165275"/>
    </source>
</evidence>